<organism evidence="1 2">
    <name type="scientific">Candidatus Similichlamydia laticola</name>
    <dbReference type="NCBI Taxonomy" id="2170265"/>
    <lineage>
        <taxon>Bacteria</taxon>
        <taxon>Pseudomonadati</taxon>
        <taxon>Chlamydiota</taxon>
        <taxon>Chlamydiia</taxon>
        <taxon>Parachlamydiales</taxon>
        <taxon>Candidatus Parilichlamydiaceae</taxon>
        <taxon>Candidatus Similichlamydia</taxon>
    </lineage>
</organism>
<dbReference type="EMBL" id="QQBG01000013">
    <property type="protein sequence ID" value="RDB31496.1"/>
    <property type="molecule type" value="Genomic_DNA"/>
</dbReference>
<comment type="caution">
    <text evidence="1">The sequence shown here is derived from an EMBL/GenBank/DDBJ whole genome shotgun (WGS) entry which is preliminary data.</text>
</comment>
<gene>
    <name evidence="1" type="ORF">HAT2_00370</name>
</gene>
<accession>A0A369KKG5</accession>
<proteinExistence type="predicted"/>
<keyword evidence="2" id="KW-1185">Reference proteome</keyword>
<sequence length="39" mass="4588">MEARQNKATVVELTAEESYIEEERRKTYSFSKTLGNLKH</sequence>
<name>A0A369KKG5_9BACT</name>
<protein>
    <submittedName>
        <fullName evidence="1">Uncharacterized protein</fullName>
    </submittedName>
</protein>
<dbReference type="AlphaFoldDB" id="A0A369KKG5"/>
<evidence type="ECO:0000313" key="1">
    <source>
        <dbReference type="EMBL" id="RDB31496.1"/>
    </source>
</evidence>
<reference evidence="1 2" key="1">
    <citation type="submission" date="2018-07" db="EMBL/GenBank/DDBJ databases">
        <title>Comparative genomics of the Candidatus Parilichlamydiaceae reveals evidence of convergent evolution and genome reduction in the phylum Chlamydiae.</title>
        <authorList>
            <person name="Taylor-Brown A."/>
            <person name="Polkinghorne A."/>
        </authorList>
    </citation>
    <scope>NUCLEOTIDE SEQUENCE [LARGE SCALE GENOMIC DNA]</scope>
    <source>
        <strain evidence="1 2">Hat2</strain>
    </source>
</reference>
<evidence type="ECO:0000313" key="2">
    <source>
        <dbReference type="Proteomes" id="UP000253816"/>
    </source>
</evidence>
<dbReference type="Proteomes" id="UP000253816">
    <property type="component" value="Unassembled WGS sequence"/>
</dbReference>